<proteinExistence type="predicted"/>
<organism evidence="2 3">
    <name type="scientific">Actinoallomurus liliacearum</name>
    <dbReference type="NCBI Taxonomy" id="1080073"/>
    <lineage>
        <taxon>Bacteria</taxon>
        <taxon>Bacillati</taxon>
        <taxon>Actinomycetota</taxon>
        <taxon>Actinomycetes</taxon>
        <taxon>Streptosporangiales</taxon>
        <taxon>Thermomonosporaceae</taxon>
        <taxon>Actinoallomurus</taxon>
    </lineage>
</organism>
<evidence type="ECO:0000256" key="1">
    <source>
        <dbReference type="SAM" id="MobiDB-lite"/>
    </source>
</evidence>
<reference evidence="3" key="1">
    <citation type="journal article" date="2019" name="Int. J. Syst. Evol. Microbiol.">
        <title>The Global Catalogue of Microorganisms (GCM) 10K type strain sequencing project: providing services to taxonomists for standard genome sequencing and annotation.</title>
        <authorList>
            <consortium name="The Broad Institute Genomics Platform"/>
            <consortium name="The Broad Institute Genome Sequencing Center for Infectious Disease"/>
            <person name="Wu L."/>
            <person name="Ma J."/>
        </authorList>
    </citation>
    <scope>NUCLEOTIDE SEQUENCE [LARGE SCALE GENOMIC DNA]</scope>
    <source>
        <strain evidence="3">JCM 17938</strain>
    </source>
</reference>
<evidence type="ECO:0000313" key="2">
    <source>
        <dbReference type="EMBL" id="GAA4618665.1"/>
    </source>
</evidence>
<keyword evidence="3" id="KW-1185">Reference proteome</keyword>
<accession>A0ABP8TX69</accession>
<dbReference type="Proteomes" id="UP001500212">
    <property type="component" value="Unassembled WGS sequence"/>
</dbReference>
<protein>
    <submittedName>
        <fullName evidence="2">Uncharacterized protein</fullName>
    </submittedName>
</protein>
<evidence type="ECO:0000313" key="3">
    <source>
        <dbReference type="Proteomes" id="UP001500212"/>
    </source>
</evidence>
<feature type="region of interest" description="Disordered" evidence="1">
    <location>
        <begin position="1"/>
        <end position="51"/>
    </location>
</feature>
<comment type="caution">
    <text evidence="2">The sequence shown here is derived from an EMBL/GenBank/DDBJ whole genome shotgun (WGS) entry which is preliminary data.</text>
</comment>
<gene>
    <name evidence="2" type="ORF">GCM10023195_84060</name>
</gene>
<name>A0ABP8TX69_9ACTN</name>
<sequence>MSRIESDPQDGSEPAGVNVADAKAAGAQYGFDFTPGSGSGEPTGDSTEDRA</sequence>
<dbReference type="EMBL" id="BAABHJ010000040">
    <property type="protein sequence ID" value="GAA4618665.1"/>
    <property type="molecule type" value="Genomic_DNA"/>
</dbReference>